<gene>
    <name evidence="1" type="ORF">BDR25DRAFT_343878</name>
</gene>
<evidence type="ECO:0000313" key="2">
    <source>
        <dbReference type="Proteomes" id="UP000799755"/>
    </source>
</evidence>
<accession>A0ACB6QRA8</accession>
<evidence type="ECO:0000313" key="1">
    <source>
        <dbReference type="EMBL" id="KAF2469060.1"/>
    </source>
</evidence>
<comment type="caution">
    <text evidence="1">The sequence shown here is derived from an EMBL/GenBank/DDBJ whole genome shotgun (WGS) entry which is preliminary data.</text>
</comment>
<dbReference type="Proteomes" id="UP000799755">
    <property type="component" value="Unassembled WGS sequence"/>
</dbReference>
<keyword evidence="2" id="KW-1185">Reference proteome</keyword>
<reference evidence="1" key="1">
    <citation type="journal article" date="2020" name="Stud. Mycol.">
        <title>101 Dothideomycetes genomes: a test case for predicting lifestyles and emergence of pathogens.</title>
        <authorList>
            <person name="Haridas S."/>
            <person name="Albert R."/>
            <person name="Binder M."/>
            <person name="Bloem J."/>
            <person name="Labutti K."/>
            <person name="Salamov A."/>
            <person name="Andreopoulos B."/>
            <person name="Baker S."/>
            <person name="Barry K."/>
            <person name="Bills G."/>
            <person name="Bluhm B."/>
            <person name="Cannon C."/>
            <person name="Castanera R."/>
            <person name="Culley D."/>
            <person name="Daum C."/>
            <person name="Ezra D."/>
            <person name="Gonzalez J."/>
            <person name="Henrissat B."/>
            <person name="Kuo A."/>
            <person name="Liang C."/>
            <person name="Lipzen A."/>
            <person name="Lutzoni F."/>
            <person name="Magnuson J."/>
            <person name="Mondo S."/>
            <person name="Nolan M."/>
            <person name="Ohm R."/>
            <person name="Pangilinan J."/>
            <person name="Park H.-J."/>
            <person name="Ramirez L."/>
            <person name="Alfaro M."/>
            <person name="Sun H."/>
            <person name="Tritt A."/>
            <person name="Yoshinaga Y."/>
            <person name="Zwiers L.-H."/>
            <person name="Turgeon B."/>
            <person name="Goodwin S."/>
            <person name="Spatafora J."/>
            <person name="Crous P."/>
            <person name="Grigoriev I."/>
        </authorList>
    </citation>
    <scope>NUCLEOTIDE SEQUENCE</scope>
    <source>
        <strain evidence="1">ATCC 200398</strain>
    </source>
</reference>
<name>A0ACB6QRA8_9PLEO</name>
<feature type="non-terminal residue" evidence="1">
    <location>
        <position position="219"/>
    </location>
</feature>
<organism evidence="1 2">
    <name type="scientific">Lindgomyces ingoldianus</name>
    <dbReference type="NCBI Taxonomy" id="673940"/>
    <lineage>
        <taxon>Eukaryota</taxon>
        <taxon>Fungi</taxon>
        <taxon>Dikarya</taxon>
        <taxon>Ascomycota</taxon>
        <taxon>Pezizomycotina</taxon>
        <taxon>Dothideomycetes</taxon>
        <taxon>Pleosporomycetidae</taxon>
        <taxon>Pleosporales</taxon>
        <taxon>Lindgomycetaceae</taxon>
        <taxon>Lindgomyces</taxon>
    </lineage>
</organism>
<protein>
    <submittedName>
        <fullName evidence="1">Uncharacterized protein</fullName>
    </submittedName>
</protein>
<proteinExistence type="predicted"/>
<dbReference type="EMBL" id="MU003513">
    <property type="protein sequence ID" value="KAF2469060.1"/>
    <property type="molecule type" value="Genomic_DNA"/>
</dbReference>
<sequence length="219" mass="24347">MPNIIRRPRSRPPERQSNRTSDPGTHLTYEERCQIYTLSQSLGWSQRAIALSLKLPRSTVQSAIYAMTKTSRRRQDHKPILTTPVYGSALPVMTSSGAIYESTASYITAPIQPDIRQPSSHHSPSAAATAPSYPTPIPEDHHRHPPQPAVAASSLDNTNDMHDGPAGFSSEHCDLHHQTREHKDSSFQPSLPQNPPKLMPIEPRVENESSAYCTFPLRT</sequence>